<keyword evidence="2" id="KW-1185">Reference proteome</keyword>
<protein>
    <submittedName>
        <fullName evidence="1">Uncharacterized protein</fullName>
    </submittedName>
</protein>
<gene>
    <name evidence="1" type="ORF">K431DRAFT_121622</name>
</gene>
<accession>A0A9P4UMV4</accession>
<organism evidence="1 2">
    <name type="scientific">Polychaeton citri CBS 116435</name>
    <dbReference type="NCBI Taxonomy" id="1314669"/>
    <lineage>
        <taxon>Eukaryota</taxon>
        <taxon>Fungi</taxon>
        <taxon>Dikarya</taxon>
        <taxon>Ascomycota</taxon>
        <taxon>Pezizomycotina</taxon>
        <taxon>Dothideomycetes</taxon>
        <taxon>Dothideomycetidae</taxon>
        <taxon>Capnodiales</taxon>
        <taxon>Capnodiaceae</taxon>
        <taxon>Polychaeton</taxon>
    </lineage>
</organism>
<comment type="caution">
    <text evidence="1">The sequence shown here is derived from an EMBL/GenBank/DDBJ whole genome shotgun (WGS) entry which is preliminary data.</text>
</comment>
<evidence type="ECO:0000313" key="2">
    <source>
        <dbReference type="Proteomes" id="UP000799441"/>
    </source>
</evidence>
<dbReference type="AlphaFoldDB" id="A0A9P4UMV4"/>
<sequence length="149" mass="16682">MLRRPRHAPPGRFTAAAHDEGVGTGSDWIGQVWSGQACVRSQKLDVQRRLRYACFALRQRFYWPQALMRNLCPSIAISLFGRQYSFTILALSLSLLPLRLPRRPSLALVHQCSPPARPLRSTSGQCEVDLLGPGVVKSGCLIEPIEFLR</sequence>
<evidence type="ECO:0000313" key="1">
    <source>
        <dbReference type="EMBL" id="KAF2719173.1"/>
    </source>
</evidence>
<reference evidence="1" key="1">
    <citation type="journal article" date="2020" name="Stud. Mycol.">
        <title>101 Dothideomycetes genomes: a test case for predicting lifestyles and emergence of pathogens.</title>
        <authorList>
            <person name="Haridas S."/>
            <person name="Albert R."/>
            <person name="Binder M."/>
            <person name="Bloem J."/>
            <person name="Labutti K."/>
            <person name="Salamov A."/>
            <person name="Andreopoulos B."/>
            <person name="Baker S."/>
            <person name="Barry K."/>
            <person name="Bills G."/>
            <person name="Bluhm B."/>
            <person name="Cannon C."/>
            <person name="Castanera R."/>
            <person name="Culley D."/>
            <person name="Daum C."/>
            <person name="Ezra D."/>
            <person name="Gonzalez J."/>
            <person name="Henrissat B."/>
            <person name="Kuo A."/>
            <person name="Liang C."/>
            <person name="Lipzen A."/>
            <person name="Lutzoni F."/>
            <person name="Magnuson J."/>
            <person name="Mondo S."/>
            <person name="Nolan M."/>
            <person name="Ohm R."/>
            <person name="Pangilinan J."/>
            <person name="Park H.-J."/>
            <person name="Ramirez L."/>
            <person name="Alfaro M."/>
            <person name="Sun H."/>
            <person name="Tritt A."/>
            <person name="Yoshinaga Y."/>
            <person name="Zwiers L.-H."/>
            <person name="Turgeon B."/>
            <person name="Goodwin S."/>
            <person name="Spatafora J."/>
            <person name="Crous P."/>
            <person name="Grigoriev I."/>
        </authorList>
    </citation>
    <scope>NUCLEOTIDE SEQUENCE</scope>
    <source>
        <strain evidence="1">CBS 116435</strain>
    </source>
</reference>
<proteinExistence type="predicted"/>
<dbReference type="Proteomes" id="UP000799441">
    <property type="component" value="Unassembled WGS sequence"/>
</dbReference>
<name>A0A9P4UMV4_9PEZI</name>
<dbReference type="EMBL" id="MU003815">
    <property type="protein sequence ID" value="KAF2719173.1"/>
    <property type="molecule type" value="Genomic_DNA"/>
</dbReference>